<gene>
    <name evidence="7" type="ORF">A8C75_02785</name>
</gene>
<dbReference type="GO" id="GO:0008999">
    <property type="term" value="F:protein-N-terminal-alanine acetyltransferase activity"/>
    <property type="evidence" value="ECO:0007669"/>
    <property type="project" value="UniProtKB-EC"/>
</dbReference>
<evidence type="ECO:0000256" key="1">
    <source>
        <dbReference type="ARBA" id="ARBA00005395"/>
    </source>
</evidence>
<dbReference type="InterPro" id="IPR006464">
    <property type="entry name" value="AcTrfase_RimI/Ard1"/>
</dbReference>
<evidence type="ECO:0000313" key="8">
    <source>
        <dbReference type="Proteomes" id="UP000078070"/>
    </source>
</evidence>
<comment type="similarity">
    <text evidence="1 5">Belongs to the acetyltransferase family. RimI subfamily.</text>
</comment>
<dbReference type="EMBL" id="CP015839">
    <property type="protein sequence ID" value="ANG61501.1"/>
    <property type="molecule type" value="Genomic_DNA"/>
</dbReference>
<keyword evidence="8" id="KW-1185">Reference proteome</keyword>
<dbReference type="PROSITE" id="PS51186">
    <property type="entry name" value="GNAT"/>
    <property type="match status" value="1"/>
</dbReference>
<dbReference type="PANTHER" id="PTHR43420">
    <property type="entry name" value="ACETYLTRANSFERASE"/>
    <property type="match status" value="1"/>
</dbReference>
<evidence type="ECO:0000259" key="6">
    <source>
        <dbReference type="PROSITE" id="PS51186"/>
    </source>
</evidence>
<dbReference type="Gene3D" id="3.40.630.30">
    <property type="match status" value="1"/>
</dbReference>
<keyword evidence="3 7" id="KW-0808">Transferase</keyword>
<evidence type="ECO:0000313" key="7">
    <source>
        <dbReference type="EMBL" id="ANG61501.1"/>
    </source>
</evidence>
<evidence type="ECO:0000256" key="3">
    <source>
        <dbReference type="ARBA" id="ARBA00022679"/>
    </source>
</evidence>
<comment type="catalytic activity">
    <reaction evidence="5">
        <text>N-terminal L-alanyl-[ribosomal protein bS18] + acetyl-CoA = N-terminal N(alpha)-acetyl-L-alanyl-[ribosomal protein bS18] + CoA + H(+)</text>
        <dbReference type="Rhea" id="RHEA:43756"/>
        <dbReference type="Rhea" id="RHEA-COMP:10676"/>
        <dbReference type="Rhea" id="RHEA-COMP:10677"/>
        <dbReference type="ChEBI" id="CHEBI:15378"/>
        <dbReference type="ChEBI" id="CHEBI:57287"/>
        <dbReference type="ChEBI" id="CHEBI:57288"/>
        <dbReference type="ChEBI" id="CHEBI:64718"/>
        <dbReference type="ChEBI" id="CHEBI:83683"/>
        <dbReference type="EC" id="2.3.1.266"/>
    </reaction>
</comment>
<dbReference type="PANTHER" id="PTHR43420:SF51">
    <property type="entry name" value="PEPTIDYL-LYSINE N-ACETYLTRANSFERASE YIAC"/>
    <property type="match status" value="1"/>
</dbReference>
<dbReference type="SUPFAM" id="SSF55729">
    <property type="entry name" value="Acyl-CoA N-acyltransferases (Nat)"/>
    <property type="match status" value="1"/>
</dbReference>
<reference evidence="7 8" key="2">
    <citation type="journal article" date="2018" name="Int. J. Syst. Evol. Microbiol.">
        <title>Marinobacterium aestuarii sp. nov., a benzene-degrading marine bacterium isolated from estuary sediment.</title>
        <authorList>
            <person name="Bae S.S."/>
            <person name="Jung J."/>
            <person name="Chung D."/>
            <person name="Baek K."/>
        </authorList>
    </citation>
    <scope>NUCLEOTIDE SEQUENCE [LARGE SCALE GENOMIC DNA]</scope>
    <source>
        <strain evidence="7 8">ST58-10</strain>
    </source>
</reference>
<evidence type="ECO:0000256" key="5">
    <source>
        <dbReference type="RuleBase" id="RU363094"/>
    </source>
</evidence>
<dbReference type="GO" id="GO:0005737">
    <property type="term" value="C:cytoplasm"/>
    <property type="evidence" value="ECO:0007669"/>
    <property type="project" value="UniProtKB-SubCell"/>
</dbReference>
<dbReference type="CDD" id="cd04301">
    <property type="entry name" value="NAT_SF"/>
    <property type="match status" value="1"/>
</dbReference>
<evidence type="ECO:0000256" key="2">
    <source>
        <dbReference type="ARBA" id="ARBA00022490"/>
    </source>
</evidence>
<dbReference type="STRING" id="1821621.A8C75_02785"/>
<reference evidence="8" key="1">
    <citation type="submission" date="2016-05" db="EMBL/GenBank/DDBJ databases">
        <authorList>
            <person name="Baek K."/>
            <person name="Yang S.-J."/>
        </authorList>
    </citation>
    <scope>NUCLEOTIDE SEQUENCE [LARGE SCALE GENOMIC DNA]</scope>
    <source>
        <strain evidence="8">ST58-10</strain>
    </source>
</reference>
<dbReference type="NCBIfam" id="TIGR01575">
    <property type="entry name" value="rimI"/>
    <property type="match status" value="1"/>
</dbReference>
<dbReference type="EC" id="2.3.1.266" evidence="5"/>
<dbReference type="InterPro" id="IPR016181">
    <property type="entry name" value="Acyl_CoA_acyltransferase"/>
</dbReference>
<comment type="function">
    <text evidence="5">Acetylates the N-terminal alanine of ribosomal protein bS18.</text>
</comment>
<accession>A0A1A9EV44</accession>
<dbReference type="Pfam" id="PF00583">
    <property type="entry name" value="Acetyltransf_1"/>
    <property type="match status" value="1"/>
</dbReference>
<name>A0A1A9EV44_9GAMM</name>
<dbReference type="KEGG" id="mars:A8C75_02785"/>
<organism evidence="7 8">
    <name type="scientific">Marinobacterium aestuarii</name>
    <dbReference type="NCBI Taxonomy" id="1821621"/>
    <lineage>
        <taxon>Bacteria</taxon>
        <taxon>Pseudomonadati</taxon>
        <taxon>Pseudomonadota</taxon>
        <taxon>Gammaproteobacteria</taxon>
        <taxon>Oceanospirillales</taxon>
        <taxon>Oceanospirillaceae</taxon>
        <taxon>Marinobacterium</taxon>
    </lineage>
</organism>
<dbReference type="OrthoDB" id="9796919at2"/>
<dbReference type="InterPro" id="IPR050680">
    <property type="entry name" value="YpeA/RimI_acetyltransf"/>
</dbReference>
<sequence length="149" mass="16472">MAEIRALQLADLASLNRLQPQCFDPPWSQDMLHARLVHPRGLNLGLFCDGDLQGFVLLSHVLDEAEVLQIGVAPQYQRAGLARQLLMQAQVQLARLGIERLMLEVRVSNQPALGLYRALGFVEDGRRSGYYPTATGHEDAVLMSVRPGA</sequence>
<proteinExistence type="inferred from homology"/>
<keyword evidence="2 5" id="KW-0963">Cytoplasm</keyword>
<dbReference type="InterPro" id="IPR000182">
    <property type="entry name" value="GNAT_dom"/>
</dbReference>
<keyword evidence="4" id="KW-0012">Acyltransferase</keyword>
<comment type="subcellular location">
    <subcellularLocation>
        <location evidence="5">Cytoplasm</location>
    </subcellularLocation>
</comment>
<dbReference type="Proteomes" id="UP000078070">
    <property type="component" value="Chromosome"/>
</dbReference>
<dbReference type="AlphaFoldDB" id="A0A1A9EV44"/>
<protein>
    <recommendedName>
        <fullName evidence="5">[Ribosomal protein bS18]-alanine N-acetyltransferase</fullName>
        <ecNumber evidence="5">2.3.1.266</ecNumber>
    </recommendedName>
</protein>
<feature type="domain" description="N-acetyltransferase" evidence="6">
    <location>
        <begin position="2"/>
        <end position="148"/>
    </location>
</feature>
<dbReference type="RefSeq" id="WP_067377797.1">
    <property type="nucleotide sequence ID" value="NZ_CP015839.1"/>
</dbReference>
<evidence type="ECO:0000256" key="4">
    <source>
        <dbReference type="ARBA" id="ARBA00023315"/>
    </source>
</evidence>